<dbReference type="PANTHER" id="PTHR10009:SF18">
    <property type="entry name" value="PROTEIN YELLOW-LIKE PROTEIN"/>
    <property type="match status" value="1"/>
</dbReference>
<dbReference type="InterPro" id="IPR017996">
    <property type="entry name" value="MRJP/yellow-related"/>
</dbReference>
<evidence type="ECO:0000313" key="4">
    <source>
        <dbReference type="Proteomes" id="UP001529180"/>
    </source>
</evidence>
<keyword evidence="4" id="KW-1185">Reference proteome</keyword>
<accession>A0ABT6G765</accession>
<dbReference type="EMBL" id="JARSBO010000001">
    <property type="protein sequence ID" value="MDG4717890.1"/>
    <property type="molecule type" value="Genomic_DNA"/>
</dbReference>
<dbReference type="RefSeq" id="WP_220151766.1">
    <property type="nucleotide sequence ID" value="NZ_JARSBO010000001.1"/>
</dbReference>
<evidence type="ECO:0000313" key="3">
    <source>
        <dbReference type="EMBL" id="MDG4717890.1"/>
    </source>
</evidence>
<keyword evidence="2" id="KW-0964">Secreted</keyword>
<dbReference type="InterPro" id="IPR011042">
    <property type="entry name" value="6-blade_b-propeller_TolB-like"/>
</dbReference>
<evidence type="ECO:0000256" key="1">
    <source>
        <dbReference type="ARBA" id="ARBA00004613"/>
    </source>
</evidence>
<gene>
    <name evidence="3" type="ORF">P7680_02720</name>
</gene>
<dbReference type="Gene3D" id="2.120.10.30">
    <property type="entry name" value="TolB, C-terminal domain"/>
    <property type="match status" value="1"/>
</dbReference>
<dbReference type="PANTHER" id="PTHR10009">
    <property type="entry name" value="PROTEIN YELLOW-RELATED"/>
    <property type="match status" value="1"/>
</dbReference>
<evidence type="ECO:0000256" key="2">
    <source>
        <dbReference type="ARBA" id="ARBA00022525"/>
    </source>
</evidence>
<dbReference type="Pfam" id="PF03022">
    <property type="entry name" value="MRJP"/>
    <property type="match status" value="1"/>
</dbReference>
<organism evidence="3 4">
    <name type="scientific">Thalassospira aquimaris</name>
    <dbReference type="NCBI Taxonomy" id="3037796"/>
    <lineage>
        <taxon>Bacteria</taxon>
        <taxon>Pseudomonadati</taxon>
        <taxon>Pseudomonadota</taxon>
        <taxon>Alphaproteobacteria</taxon>
        <taxon>Rhodospirillales</taxon>
        <taxon>Thalassospiraceae</taxon>
        <taxon>Thalassospira</taxon>
    </lineage>
</organism>
<sequence>MRALKVVAQSARPLLQVLRVDPMHFKPLFLAAVISLSSSFPTVAYARQQSEVVAELYGAMPTGITVAPNGRIFINYPQWGDGSEFTVAELIDGKAVAYPSQEMNTFNAAIPTERFSSVQSVVADGENRLWVLDTGSPGFQSPIMGAAKLVAIDLTTDRVIKTIVFSSEVVLPTSYVNDLRLDLRKGAEGVAYITDSSLSGPGGIIVVDLASGQASRRLSGASSTMPDPSFVPVIEGEELKVRLPDQEPQPWLVASDGIAISADGETLYYCALSSRHLYSIPTAALLNSSLSDADLEGLVTDLGIKGPSDGLSEDTDGNIYAGDYEKNAILRLGRDGKWETVVEGPEVLWPDTLSMGTDGYLYFTANQLHRQAAFHQGVDLREQPYQVLRVKVDARPVYLK</sequence>
<dbReference type="SUPFAM" id="SSF63829">
    <property type="entry name" value="Calcium-dependent phosphotriesterase"/>
    <property type="match status" value="1"/>
</dbReference>
<protein>
    <submittedName>
        <fullName evidence="3">L-dopachrome tautomerase-related protein</fullName>
    </submittedName>
</protein>
<proteinExistence type="predicted"/>
<name>A0ABT6G765_9PROT</name>
<reference evidence="3 4" key="1">
    <citation type="submission" date="2023-03" db="EMBL/GenBank/DDBJ databases">
        <title>Strain FZY0004 represents a novel species in the genus Thalassospira isolated from seawater.</title>
        <authorList>
            <person name="Fu Z.-Y."/>
        </authorList>
    </citation>
    <scope>NUCLEOTIDE SEQUENCE [LARGE SCALE GENOMIC DNA]</scope>
    <source>
        <strain evidence="3 4">FZY0004</strain>
    </source>
</reference>
<dbReference type="Proteomes" id="UP001529180">
    <property type="component" value="Unassembled WGS sequence"/>
</dbReference>
<comment type="caution">
    <text evidence="3">The sequence shown here is derived from an EMBL/GenBank/DDBJ whole genome shotgun (WGS) entry which is preliminary data.</text>
</comment>
<comment type="subcellular location">
    <subcellularLocation>
        <location evidence="1">Secreted</location>
    </subcellularLocation>
</comment>